<feature type="compositionally biased region" description="Acidic residues" evidence="1">
    <location>
        <begin position="446"/>
        <end position="456"/>
    </location>
</feature>
<dbReference type="GO" id="GO:0006364">
    <property type="term" value="P:rRNA processing"/>
    <property type="evidence" value="ECO:0007669"/>
    <property type="project" value="InterPro"/>
</dbReference>
<dbReference type="GO" id="GO:0019843">
    <property type="term" value="F:rRNA binding"/>
    <property type="evidence" value="ECO:0007669"/>
    <property type="project" value="InterPro"/>
</dbReference>
<dbReference type="PANTHER" id="PTHR12661:SF5">
    <property type="entry name" value="SUPPRESSOR OF SWI4 1 HOMOLOG"/>
    <property type="match status" value="1"/>
</dbReference>
<evidence type="ECO:0000313" key="4">
    <source>
        <dbReference type="Proteomes" id="UP000799778"/>
    </source>
</evidence>
<dbReference type="Pfam" id="PF04427">
    <property type="entry name" value="Brix"/>
    <property type="match status" value="1"/>
</dbReference>
<feature type="region of interest" description="Disordered" evidence="1">
    <location>
        <begin position="1"/>
        <end position="28"/>
    </location>
</feature>
<name>A0A6A5Y7K3_9PLEO</name>
<gene>
    <name evidence="3" type="ORF">BU24DRAFT_446537</name>
</gene>
<dbReference type="RefSeq" id="XP_033389881.1">
    <property type="nucleotide sequence ID" value="XM_033530776.1"/>
</dbReference>
<dbReference type="AlphaFoldDB" id="A0A6A5Y7K3"/>
<feature type="compositionally biased region" description="Basic and acidic residues" evidence="1">
    <location>
        <begin position="301"/>
        <end position="314"/>
    </location>
</feature>
<keyword evidence="4" id="KW-1185">Reference proteome</keyword>
<dbReference type="Proteomes" id="UP000799778">
    <property type="component" value="Unassembled WGS sequence"/>
</dbReference>
<feature type="compositionally biased region" description="Basic and acidic residues" evidence="1">
    <location>
        <begin position="375"/>
        <end position="406"/>
    </location>
</feature>
<dbReference type="EMBL" id="ML978066">
    <property type="protein sequence ID" value="KAF2021542.1"/>
    <property type="molecule type" value="Genomic_DNA"/>
</dbReference>
<dbReference type="PANTHER" id="PTHR12661">
    <property type="entry name" value="PETER PAN-RELATED"/>
    <property type="match status" value="1"/>
</dbReference>
<dbReference type="GO" id="GO:0030687">
    <property type="term" value="C:preribosome, large subunit precursor"/>
    <property type="evidence" value="ECO:0007669"/>
    <property type="project" value="TreeGrafter"/>
</dbReference>
<proteinExistence type="predicted"/>
<feature type="compositionally biased region" description="Basic residues" evidence="1">
    <location>
        <begin position="1"/>
        <end position="12"/>
    </location>
</feature>
<dbReference type="GO" id="GO:0000027">
    <property type="term" value="P:ribosomal large subunit assembly"/>
    <property type="evidence" value="ECO:0007669"/>
    <property type="project" value="TreeGrafter"/>
</dbReference>
<dbReference type="InterPro" id="IPR045112">
    <property type="entry name" value="PPAN-like"/>
</dbReference>
<reference evidence="3" key="1">
    <citation type="journal article" date="2020" name="Stud. Mycol.">
        <title>101 Dothideomycetes genomes: a test case for predicting lifestyles and emergence of pathogens.</title>
        <authorList>
            <person name="Haridas S."/>
            <person name="Albert R."/>
            <person name="Binder M."/>
            <person name="Bloem J."/>
            <person name="Labutti K."/>
            <person name="Salamov A."/>
            <person name="Andreopoulos B."/>
            <person name="Baker S."/>
            <person name="Barry K."/>
            <person name="Bills G."/>
            <person name="Bluhm B."/>
            <person name="Cannon C."/>
            <person name="Castanera R."/>
            <person name="Culley D."/>
            <person name="Daum C."/>
            <person name="Ezra D."/>
            <person name="Gonzalez J."/>
            <person name="Henrissat B."/>
            <person name="Kuo A."/>
            <person name="Liang C."/>
            <person name="Lipzen A."/>
            <person name="Lutzoni F."/>
            <person name="Magnuson J."/>
            <person name="Mondo S."/>
            <person name="Nolan M."/>
            <person name="Ohm R."/>
            <person name="Pangilinan J."/>
            <person name="Park H.-J."/>
            <person name="Ramirez L."/>
            <person name="Alfaro M."/>
            <person name="Sun H."/>
            <person name="Tritt A."/>
            <person name="Yoshinaga Y."/>
            <person name="Zwiers L.-H."/>
            <person name="Turgeon B."/>
            <person name="Goodwin S."/>
            <person name="Spatafora J."/>
            <person name="Crous P."/>
            <person name="Grigoriev I."/>
        </authorList>
    </citation>
    <scope>NUCLEOTIDE SEQUENCE</scope>
    <source>
        <strain evidence="3">CBS 175.79</strain>
    </source>
</reference>
<dbReference type="OrthoDB" id="10261452at2759"/>
<feature type="region of interest" description="Disordered" evidence="1">
    <location>
        <begin position="301"/>
        <end position="322"/>
    </location>
</feature>
<evidence type="ECO:0000256" key="1">
    <source>
        <dbReference type="SAM" id="MobiDB-lite"/>
    </source>
</evidence>
<dbReference type="GeneID" id="54288173"/>
<feature type="domain" description="Brix" evidence="2">
    <location>
        <begin position="32"/>
        <end position="352"/>
    </location>
</feature>
<evidence type="ECO:0000259" key="2">
    <source>
        <dbReference type="PROSITE" id="PS50833"/>
    </source>
</evidence>
<feature type="region of interest" description="Disordered" evidence="1">
    <location>
        <begin position="375"/>
        <end position="456"/>
    </location>
</feature>
<dbReference type="InterPro" id="IPR007109">
    <property type="entry name" value="Brix"/>
</dbReference>
<organism evidence="3 4">
    <name type="scientific">Aaosphaeria arxii CBS 175.79</name>
    <dbReference type="NCBI Taxonomy" id="1450172"/>
    <lineage>
        <taxon>Eukaryota</taxon>
        <taxon>Fungi</taxon>
        <taxon>Dikarya</taxon>
        <taxon>Ascomycota</taxon>
        <taxon>Pezizomycotina</taxon>
        <taxon>Dothideomycetes</taxon>
        <taxon>Pleosporomycetidae</taxon>
        <taxon>Pleosporales</taxon>
        <taxon>Pleosporales incertae sedis</taxon>
        <taxon>Aaosphaeria</taxon>
    </lineage>
</organism>
<dbReference type="PROSITE" id="PS50833">
    <property type="entry name" value="BRIX"/>
    <property type="match status" value="1"/>
</dbReference>
<accession>A0A6A5Y7K3</accession>
<sequence>MARGTGKGRRKQSVADKAAAKAKKTESANPKTMVIRIGAGKVGSSTSALVQDMRQVMEPDTAVRLKERRGNKLRDYTTMCGPLGVSHLLLFSRSESGNTNVRLSRMPRGPTLNFRVEQYSLCKDVQKSQKHPRMPADLFRTAPLLVMNNFVTSIEQRELLGDAAPPAHLEKLVTDMFQGLFPPIQPHSTPLQSIKRVLLLNREPPKEGDNGTITINLRHYAITTKITGVPKAIRRLYAAEKMIGSKEKKRKALPNLGGLDDVADYMLDPSAAGYTSASDTEIETDAEVEVAAPVTRRVLSRKERERAAAGENGRKVMARGSGPKVEKRAVKLIELGPRLKLRLTKVQEGVCDGRIMWHEFVTKSAAEVKEMDKAWEQRNKEKAERRRIQKENIERKRKERAAKGETGEDDEVDEDMEDYDEYDYDDDEWHGDDAEVADDQSKNADDGDEDMDDDEE</sequence>
<dbReference type="SMART" id="SM00879">
    <property type="entry name" value="Brix"/>
    <property type="match status" value="1"/>
</dbReference>
<feature type="compositionally biased region" description="Acidic residues" evidence="1">
    <location>
        <begin position="407"/>
        <end position="438"/>
    </location>
</feature>
<evidence type="ECO:0000313" key="3">
    <source>
        <dbReference type="EMBL" id="KAF2021542.1"/>
    </source>
</evidence>
<protein>
    <submittedName>
        <fullName evidence="3">Brix-domain-containing protein</fullName>
    </submittedName>
</protein>